<dbReference type="InterPro" id="IPR021874">
    <property type="entry name" value="Phage_Mu_Gp27"/>
</dbReference>
<dbReference type="Pfam" id="PF11985">
    <property type="entry name" value="Phage_Mu_Gp27"/>
    <property type="match status" value="1"/>
</dbReference>
<dbReference type="OrthoDB" id="7210668at2"/>
<dbReference type="Proteomes" id="UP000548726">
    <property type="component" value="Unassembled WGS sequence"/>
</dbReference>
<organism evidence="1 2">
    <name type="scientific">Acetobacter persici</name>
    <dbReference type="NCBI Taxonomy" id="1076596"/>
    <lineage>
        <taxon>Bacteria</taxon>
        <taxon>Pseudomonadati</taxon>
        <taxon>Pseudomonadota</taxon>
        <taxon>Alphaproteobacteria</taxon>
        <taxon>Acetobacterales</taxon>
        <taxon>Acetobacteraceae</taxon>
        <taxon>Acetobacter</taxon>
    </lineage>
</organism>
<name>A0A6V8IB66_9PROT</name>
<dbReference type="RefSeq" id="WP_086656435.1">
    <property type="nucleotide sequence ID" value="NZ_BLJP01000023.1"/>
</dbReference>
<comment type="caution">
    <text evidence="1">The sequence shown here is derived from an EMBL/GenBank/DDBJ whole genome shotgun (WGS) entry which is preliminary data.</text>
</comment>
<proteinExistence type="predicted"/>
<protein>
    <submittedName>
        <fullName evidence="1">Uncharacterized protein</fullName>
    </submittedName>
</protein>
<evidence type="ECO:0000313" key="1">
    <source>
        <dbReference type="EMBL" id="GFE94833.1"/>
    </source>
</evidence>
<dbReference type="AlphaFoldDB" id="A0A6V8IB66"/>
<reference evidence="1 2" key="1">
    <citation type="journal article" date="2020" name="Cell Rep.">
        <title>Local necrotic cells trigger systemic immune activation via gut microbiome dysbiosis in Drosophila.</title>
        <authorList>
            <person name="Kosakamoto H."/>
            <person name="Yamauchi T."/>
            <person name="Akuzawa-Tokita Y."/>
            <person name="Nishimura K."/>
            <person name="Soga T."/>
            <person name="Murakami T."/>
            <person name="Mori H."/>
            <person name="Yamamoto K."/>
            <person name="Miyazaki R."/>
            <person name="Koto A."/>
            <person name="Miura M."/>
            <person name="Obata F."/>
        </authorList>
    </citation>
    <scope>NUCLEOTIDE SEQUENCE [LARGE SCALE GENOMIC DNA]</scope>
    <source>
        <strain evidence="1 2">Ai</strain>
    </source>
</reference>
<gene>
    <name evidence="1" type="ORF">DmAi_28920</name>
</gene>
<dbReference type="EMBL" id="BLJP01000023">
    <property type="protein sequence ID" value="GFE94833.1"/>
    <property type="molecule type" value="Genomic_DNA"/>
</dbReference>
<evidence type="ECO:0000313" key="2">
    <source>
        <dbReference type="Proteomes" id="UP000548726"/>
    </source>
</evidence>
<sequence>MARPSSIDQLEPEIREEIGRLRGGGHTIDEILAALRELGAKDISRSALGRHVKNMEQIGAKLRHSRNIAEALVRQLGDAPASRSAQLNIELLHSVILDLNLASEDADADADGLAALRGNPEGIMLLAKAIDHLTKSSKADIDNQKAIEERVEKRINAKNAVAIKDVAKEKGLSQETVDAIRARILGVKQ</sequence>
<accession>A0A6V8IB66</accession>
<keyword evidence="2" id="KW-1185">Reference proteome</keyword>